<keyword evidence="3" id="KW-0227">DNA damage</keyword>
<comment type="similarity">
    <text evidence="1">Belongs to the type-1 OGG1 family.</text>
</comment>
<dbReference type="Gene3D" id="1.10.1670.10">
    <property type="entry name" value="Helix-hairpin-Helix base-excision DNA repair enzymes (C-terminal)"/>
    <property type="match status" value="1"/>
</dbReference>
<organism evidence="11 12">
    <name type="scientific">Anaerovirgula multivorans</name>
    <dbReference type="NCBI Taxonomy" id="312168"/>
    <lineage>
        <taxon>Bacteria</taxon>
        <taxon>Bacillati</taxon>
        <taxon>Bacillota</taxon>
        <taxon>Clostridia</taxon>
        <taxon>Peptostreptococcales</taxon>
        <taxon>Natronincolaceae</taxon>
        <taxon>Anaerovirgula</taxon>
    </lineage>
</organism>
<dbReference type="SMART" id="SM00478">
    <property type="entry name" value="ENDO3c"/>
    <property type="match status" value="1"/>
</dbReference>
<dbReference type="GO" id="GO:0006289">
    <property type="term" value="P:nucleotide-excision repair"/>
    <property type="evidence" value="ECO:0007669"/>
    <property type="project" value="InterPro"/>
</dbReference>
<dbReference type="InterPro" id="IPR011257">
    <property type="entry name" value="DNA_glycosylase"/>
</dbReference>
<dbReference type="InterPro" id="IPR012904">
    <property type="entry name" value="OGG_N"/>
</dbReference>
<evidence type="ECO:0000256" key="6">
    <source>
        <dbReference type="ARBA" id="ARBA00023239"/>
    </source>
</evidence>
<dbReference type="PANTHER" id="PTHR10242">
    <property type="entry name" value="8-OXOGUANINE DNA GLYCOSYLASE"/>
    <property type="match status" value="1"/>
</dbReference>
<dbReference type="RefSeq" id="WP_089284320.1">
    <property type="nucleotide sequence ID" value="NZ_FZOJ01000023.1"/>
</dbReference>
<evidence type="ECO:0000313" key="12">
    <source>
        <dbReference type="Proteomes" id="UP000198304"/>
    </source>
</evidence>
<dbReference type="GO" id="GO:0008534">
    <property type="term" value="F:oxidized purine nucleobase lesion DNA N-glycosylase activity"/>
    <property type="evidence" value="ECO:0007669"/>
    <property type="project" value="InterPro"/>
</dbReference>
<evidence type="ECO:0000256" key="4">
    <source>
        <dbReference type="ARBA" id="ARBA00022801"/>
    </source>
</evidence>
<dbReference type="Proteomes" id="UP000198304">
    <property type="component" value="Unassembled WGS sequence"/>
</dbReference>
<dbReference type="EC" id="4.2.99.18" evidence="2"/>
<keyword evidence="6 11" id="KW-0456">Lyase</keyword>
<evidence type="ECO:0000256" key="7">
    <source>
        <dbReference type="ARBA" id="ARBA00023268"/>
    </source>
</evidence>
<dbReference type="InterPro" id="IPR003265">
    <property type="entry name" value="HhH-GPD_domain"/>
</dbReference>
<dbReference type="GO" id="GO:0006284">
    <property type="term" value="P:base-excision repair"/>
    <property type="evidence" value="ECO:0007669"/>
    <property type="project" value="InterPro"/>
</dbReference>
<keyword evidence="8" id="KW-0326">Glycosidase</keyword>
<dbReference type="Gene3D" id="1.10.340.30">
    <property type="entry name" value="Hypothetical protein, domain 2"/>
    <property type="match status" value="1"/>
</dbReference>
<dbReference type="InterPro" id="IPR023170">
    <property type="entry name" value="HhH_base_excis_C"/>
</dbReference>
<dbReference type="EMBL" id="FZOJ01000023">
    <property type="protein sequence ID" value="SNS83884.1"/>
    <property type="molecule type" value="Genomic_DNA"/>
</dbReference>
<keyword evidence="4" id="KW-0378">Hydrolase</keyword>
<dbReference type="SUPFAM" id="SSF48150">
    <property type="entry name" value="DNA-glycosylase"/>
    <property type="match status" value="1"/>
</dbReference>
<name>A0A239HUM5_9FIRM</name>
<evidence type="ECO:0000313" key="11">
    <source>
        <dbReference type="EMBL" id="SNS83884.1"/>
    </source>
</evidence>
<dbReference type="AlphaFoldDB" id="A0A239HUM5"/>
<keyword evidence="5" id="KW-0234">DNA repair</keyword>
<dbReference type="Pfam" id="PF07934">
    <property type="entry name" value="OGG_N"/>
    <property type="match status" value="1"/>
</dbReference>
<dbReference type="SUPFAM" id="SSF55945">
    <property type="entry name" value="TATA-box binding protein-like"/>
    <property type="match status" value="1"/>
</dbReference>
<evidence type="ECO:0000256" key="1">
    <source>
        <dbReference type="ARBA" id="ARBA00010679"/>
    </source>
</evidence>
<evidence type="ECO:0000256" key="3">
    <source>
        <dbReference type="ARBA" id="ARBA00022763"/>
    </source>
</evidence>
<dbReference type="GO" id="GO:0140078">
    <property type="term" value="F:class I DNA-(apurinic or apyrimidinic site) endonuclease activity"/>
    <property type="evidence" value="ECO:0007669"/>
    <property type="project" value="UniProtKB-EC"/>
</dbReference>
<evidence type="ECO:0000256" key="5">
    <source>
        <dbReference type="ARBA" id="ARBA00023204"/>
    </source>
</evidence>
<dbReference type="GO" id="GO:0003684">
    <property type="term" value="F:damaged DNA binding"/>
    <property type="evidence" value="ECO:0007669"/>
    <property type="project" value="InterPro"/>
</dbReference>
<dbReference type="Pfam" id="PF00730">
    <property type="entry name" value="HhH-GPD"/>
    <property type="match status" value="1"/>
</dbReference>
<dbReference type="CDD" id="cd00056">
    <property type="entry name" value="ENDO3c"/>
    <property type="match status" value="1"/>
</dbReference>
<proteinExistence type="inferred from homology"/>
<dbReference type="Gene3D" id="3.30.310.260">
    <property type="match status" value="1"/>
</dbReference>
<reference evidence="12" key="1">
    <citation type="submission" date="2017-06" db="EMBL/GenBank/DDBJ databases">
        <authorList>
            <person name="Varghese N."/>
            <person name="Submissions S."/>
        </authorList>
    </citation>
    <scope>NUCLEOTIDE SEQUENCE [LARGE SCALE GENOMIC DNA]</scope>
    <source>
        <strain evidence="12">SCA</strain>
    </source>
</reference>
<dbReference type="OrthoDB" id="9798522at2"/>
<protein>
    <recommendedName>
        <fullName evidence="2">DNA-(apurinic or apyrimidinic site) lyase</fullName>
        <ecNumber evidence="2">4.2.99.18</ecNumber>
    </recommendedName>
</protein>
<evidence type="ECO:0000256" key="8">
    <source>
        <dbReference type="ARBA" id="ARBA00023295"/>
    </source>
</evidence>
<keyword evidence="7" id="KW-0511">Multifunctional enzyme</keyword>
<accession>A0A239HUM5</accession>
<evidence type="ECO:0000256" key="2">
    <source>
        <dbReference type="ARBA" id="ARBA00012720"/>
    </source>
</evidence>
<gene>
    <name evidence="11" type="ORF">SAMN05446037_102347</name>
</gene>
<evidence type="ECO:0000256" key="9">
    <source>
        <dbReference type="ARBA" id="ARBA00044632"/>
    </source>
</evidence>
<dbReference type="PANTHER" id="PTHR10242:SF2">
    <property type="entry name" value="N-GLYCOSYLASE_DNA LYASE"/>
    <property type="match status" value="1"/>
</dbReference>
<dbReference type="InterPro" id="IPR052054">
    <property type="entry name" value="Oxidative_DNA_repair_enzyme"/>
</dbReference>
<comment type="catalytic activity">
    <reaction evidence="9">
        <text>2'-deoxyribonucleotide-(2'-deoxyribose 5'-phosphate)-2'-deoxyribonucleotide-DNA = a 3'-end 2'-deoxyribonucleotide-(2,3-dehydro-2,3-deoxyribose 5'-phosphate)-DNA + a 5'-end 5'-phospho-2'-deoxyribonucleoside-DNA + H(+)</text>
        <dbReference type="Rhea" id="RHEA:66592"/>
        <dbReference type="Rhea" id="RHEA-COMP:13180"/>
        <dbReference type="Rhea" id="RHEA-COMP:16897"/>
        <dbReference type="Rhea" id="RHEA-COMP:17067"/>
        <dbReference type="ChEBI" id="CHEBI:15378"/>
        <dbReference type="ChEBI" id="CHEBI:136412"/>
        <dbReference type="ChEBI" id="CHEBI:157695"/>
        <dbReference type="ChEBI" id="CHEBI:167181"/>
        <dbReference type="EC" id="4.2.99.18"/>
    </reaction>
</comment>
<keyword evidence="12" id="KW-1185">Reference proteome</keyword>
<sequence>MYLDVDYKDNKVMIKDIKNFEPQHIFECGQCFRWDKEEDGSFTGIAYNKVVNVKKIGADVVFRNTAKEDFINIWTKYFDLGTDYSHIKDRISQNDKVMQQAVAFGRGIRILKQEPWETLISFIISSNNNIPRIKRSIELLAEGYGEYLGEFYGKKRYGFPSAEILSNLSIEELKACNTGYRASYIKNTASMVVEAPTALEELKGLEIEACQQKLLGYQGVGPKVAHCILFFCMEKMEAFPVDIWVKRVMEHLYFHKEIPPKVIQQFASEKFGEYAGFAQQYLFYYARESAIGKK</sequence>
<evidence type="ECO:0000259" key="10">
    <source>
        <dbReference type="SMART" id="SM00478"/>
    </source>
</evidence>
<feature type="domain" description="HhH-GPD" evidence="10">
    <location>
        <begin position="124"/>
        <end position="287"/>
    </location>
</feature>